<accession>C8PFB6</accession>
<comment type="caution">
    <text evidence="1">The sequence shown here is derived from an EMBL/GenBank/DDBJ whole genome shotgun (WGS) entry which is preliminary data.</text>
</comment>
<sequence>MKFNGTNLDFVLNLWLKVRSGAALGMKFTFARVVLGTEFYRFMDEIL</sequence>
<keyword evidence="2" id="KW-1185">Reference proteome</keyword>
<dbReference type="Proteomes" id="UP000005709">
    <property type="component" value="Unassembled WGS sequence"/>
</dbReference>
<proteinExistence type="predicted"/>
<name>C8PFB6_9BACT</name>
<dbReference type="AlphaFoldDB" id="C8PFB6"/>
<reference evidence="1 2" key="1">
    <citation type="submission" date="2009-07" db="EMBL/GenBank/DDBJ databases">
        <authorList>
            <person name="Madupu R."/>
            <person name="Sebastian Y."/>
            <person name="Durkin A.S."/>
            <person name="Torralba M."/>
            <person name="Methe B."/>
            <person name="Sutton G.G."/>
            <person name="Strausberg R.L."/>
            <person name="Nelson K.E."/>
        </authorList>
    </citation>
    <scope>NUCLEOTIDE SEQUENCE [LARGE SCALE GENOMIC DNA]</scope>
    <source>
        <strain evidence="1 2">RM3268</strain>
    </source>
</reference>
<gene>
    <name evidence="1" type="ORF">CAMGR0001_2757</name>
</gene>
<dbReference type="EMBL" id="ACYG01000009">
    <property type="protein sequence ID" value="EEV18744.1"/>
    <property type="molecule type" value="Genomic_DNA"/>
</dbReference>
<organism evidence="1 2">
    <name type="scientific">Campylobacter gracilis RM3268</name>
    <dbReference type="NCBI Taxonomy" id="553220"/>
    <lineage>
        <taxon>Bacteria</taxon>
        <taxon>Pseudomonadati</taxon>
        <taxon>Campylobacterota</taxon>
        <taxon>Epsilonproteobacteria</taxon>
        <taxon>Campylobacterales</taxon>
        <taxon>Campylobacteraceae</taxon>
        <taxon>Campylobacter</taxon>
    </lineage>
</organism>
<protein>
    <submittedName>
        <fullName evidence="1">Uncharacterized protein</fullName>
    </submittedName>
</protein>
<evidence type="ECO:0000313" key="1">
    <source>
        <dbReference type="EMBL" id="EEV18744.1"/>
    </source>
</evidence>
<evidence type="ECO:0000313" key="2">
    <source>
        <dbReference type="Proteomes" id="UP000005709"/>
    </source>
</evidence>
<dbReference type="RefSeq" id="WP_005869892.1">
    <property type="nucleotide sequence ID" value="NZ_ACYG01000009.1"/>
</dbReference>